<reference evidence="4" key="1">
    <citation type="journal article" date="2019" name="Genome Announc.">
        <title>Draft Genome Sequence of Pseudoalteromonas piscicida Strain 36Y ROTHPW, an Hypersaline Seawater Isolate from the South Coast of Sonora, Mexico.</title>
        <authorList>
            <person name="Sanchez-Diaz R."/>
            <person name="Molina-Garza Z.J."/>
            <person name="Cruz-Suarez L.E."/>
            <person name="Selvin J."/>
            <person name="Kiran G.S."/>
            <person name="Ibarra-Gamez J.C."/>
            <person name="Gomez-Gil B."/>
            <person name="Galaviz-Silva L."/>
        </authorList>
    </citation>
    <scope>NUCLEOTIDE SEQUENCE [LARGE SCALE GENOMIC DNA]</scope>
    <source>
        <strain evidence="4">36Y_RITHPW</strain>
    </source>
</reference>
<dbReference type="CDD" id="cd05237">
    <property type="entry name" value="UDP_invert_4-6DH_SDR_e"/>
    <property type="match status" value="1"/>
</dbReference>
<feature type="domain" description="Polysaccharide biosynthesis protein CapD-like" evidence="2">
    <location>
        <begin position="7"/>
        <end position="279"/>
    </location>
</feature>
<dbReference type="SUPFAM" id="SSF51735">
    <property type="entry name" value="NAD(P)-binding Rossmann-fold domains"/>
    <property type="match status" value="1"/>
</dbReference>
<dbReference type="AlphaFoldDB" id="A0A2A5JV93"/>
<dbReference type="PANTHER" id="PTHR43318">
    <property type="entry name" value="UDP-N-ACETYLGLUCOSAMINE 4,6-DEHYDRATASE"/>
    <property type="match status" value="1"/>
</dbReference>
<dbReference type="InterPro" id="IPR036291">
    <property type="entry name" value="NAD(P)-bd_dom_sf"/>
</dbReference>
<accession>A0A2A5JV93</accession>
<evidence type="ECO:0000256" key="1">
    <source>
        <dbReference type="ARBA" id="ARBA00007430"/>
    </source>
</evidence>
<sequence length="333" mass="37354">MFNNKTILITGGTGSFGKKYVKTLLERYKPKKIIIFSRDELKQFEMQQEFNQRCMRYFIGDVRDKDRLRRAMQGVDYVIHAAALKQVPAAEYNPMECIKTNINGAENVIEAALDNDVEKVIALSTDKAANPINLYGATKLASDKLFVAANNMAGGHKTKFSVVRYGNVVCSRGSVVPVFQRFIDENKGHIPITHEDMTRFWISLQQGVDFVLKNFERMLGGEIFVPKIPSIRIVDLATAMAPNLPQKVIGIRPGEKLHEVMCPQDLSFDTFEFADHFVIAPGIKFSSRSNSFDLNALGEQGAAVQPGFEYNSLTNPVYMSVEEIKAFNIQALL</sequence>
<name>A0A2A5JV93_PSEO7</name>
<dbReference type="OrthoDB" id="9803111at2"/>
<dbReference type="InterPro" id="IPR020025">
    <property type="entry name" value="PseB"/>
</dbReference>
<evidence type="ECO:0000259" key="2">
    <source>
        <dbReference type="Pfam" id="PF02719"/>
    </source>
</evidence>
<keyword evidence="4" id="KW-1185">Reference proteome</keyword>
<proteinExistence type="inferred from homology"/>
<dbReference type="PANTHER" id="PTHR43318:SF2">
    <property type="entry name" value="UDP-N-ACETYLGLUCOSAMINE 4,6-DEHYDRATASE (INVERTING)"/>
    <property type="match status" value="1"/>
</dbReference>
<evidence type="ECO:0000313" key="4">
    <source>
        <dbReference type="Proteomes" id="UP000228621"/>
    </source>
</evidence>
<dbReference type="Proteomes" id="UP000228621">
    <property type="component" value="Unassembled WGS sequence"/>
</dbReference>
<gene>
    <name evidence="3" type="primary">pseB</name>
    <name evidence="3" type="ORF">CEX98_02540</name>
</gene>
<comment type="similarity">
    <text evidence="1">Belongs to the polysaccharide synthase family.</text>
</comment>
<protein>
    <submittedName>
        <fullName evidence="3">UDP-N-acetylglucosamine 4,6-dehydratase (Inverting)</fullName>
    </submittedName>
</protein>
<evidence type="ECO:0000313" key="3">
    <source>
        <dbReference type="EMBL" id="PCK33392.1"/>
    </source>
</evidence>
<dbReference type="NCBIfam" id="TIGR03589">
    <property type="entry name" value="PseB"/>
    <property type="match status" value="1"/>
</dbReference>
<comment type="caution">
    <text evidence="3">The sequence shown here is derived from an EMBL/GenBank/DDBJ whole genome shotgun (WGS) entry which is preliminary data.</text>
</comment>
<dbReference type="EMBL" id="NKHF01000008">
    <property type="protein sequence ID" value="PCK33392.1"/>
    <property type="molecule type" value="Genomic_DNA"/>
</dbReference>
<dbReference type="Pfam" id="PF02719">
    <property type="entry name" value="Polysacc_synt_2"/>
    <property type="match status" value="1"/>
</dbReference>
<dbReference type="InterPro" id="IPR051203">
    <property type="entry name" value="Polysaccharide_Synthase-Rel"/>
</dbReference>
<organism evidence="3 4">
    <name type="scientific">Pseudoalteromonas piscicida</name>
    <dbReference type="NCBI Taxonomy" id="43662"/>
    <lineage>
        <taxon>Bacteria</taxon>
        <taxon>Pseudomonadati</taxon>
        <taxon>Pseudomonadota</taxon>
        <taxon>Gammaproteobacteria</taxon>
        <taxon>Alteromonadales</taxon>
        <taxon>Pseudoalteromonadaceae</taxon>
        <taxon>Pseudoalteromonas</taxon>
    </lineage>
</organism>
<dbReference type="Gene3D" id="3.40.50.720">
    <property type="entry name" value="NAD(P)-binding Rossmann-like Domain"/>
    <property type="match status" value="1"/>
</dbReference>
<dbReference type="RefSeq" id="WP_099640563.1">
    <property type="nucleotide sequence ID" value="NZ_JAQPZX010000002.1"/>
</dbReference>
<dbReference type="InterPro" id="IPR003869">
    <property type="entry name" value="Polysac_CapD-like"/>
</dbReference>